<organism evidence="7 8">
    <name type="scientific">Planococcus maitriensis</name>
    <dbReference type="NCBI Taxonomy" id="221799"/>
    <lineage>
        <taxon>Bacteria</taxon>
        <taxon>Bacillati</taxon>
        <taxon>Bacillota</taxon>
        <taxon>Bacilli</taxon>
        <taxon>Bacillales</taxon>
        <taxon>Caryophanaceae</taxon>
        <taxon>Planococcus</taxon>
    </lineage>
</organism>
<feature type="transmembrane region" description="Helical" evidence="5">
    <location>
        <begin position="457"/>
        <end position="478"/>
    </location>
</feature>
<feature type="domain" description="ABC-2 type transporter transmembrane" evidence="6">
    <location>
        <begin position="28"/>
        <end position="471"/>
    </location>
</feature>
<dbReference type="InterPro" id="IPR017500">
    <property type="entry name" value="Phage_infect_YhgE_N"/>
</dbReference>
<evidence type="ECO:0000313" key="8">
    <source>
        <dbReference type="Proteomes" id="UP000251869"/>
    </source>
</evidence>
<evidence type="ECO:0000259" key="6">
    <source>
        <dbReference type="Pfam" id="PF12698"/>
    </source>
</evidence>
<dbReference type="InterPro" id="IPR013525">
    <property type="entry name" value="ABC2_TM"/>
</dbReference>
<dbReference type="GO" id="GO:0016020">
    <property type="term" value="C:membrane"/>
    <property type="evidence" value="ECO:0007669"/>
    <property type="project" value="UniProtKB-SubCell"/>
</dbReference>
<proteinExistence type="predicted"/>
<gene>
    <name evidence="7" type="ORF">DP119_01965</name>
</gene>
<evidence type="ECO:0000313" key="7">
    <source>
        <dbReference type="EMBL" id="RAZ69447.1"/>
    </source>
</evidence>
<comment type="caution">
    <text evidence="7">The sequence shown here is derived from an EMBL/GenBank/DDBJ whole genome shotgun (WGS) entry which is preliminary data.</text>
</comment>
<dbReference type="NCBIfam" id="TIGR03062">
    <property type="entry name" value="pip_yhgE_Cterm"/>
    <property type="match status" value="1"/>
</dbReference>
<keyword evidence="8" id="KW-1185">Reference proteome</keyword>
<accession>A0A365K9W2</accession>
<evidence type="ECO:0000256" key="5">
    <source>
        <dbReference type="SAM" id="Phobius"/>
    </source>
</evidence>
<dbReference type="InterPro" id="IPR051328">
    <property type="entry name" value="T7SS_ABC-Transporter"/>
</dbReference>
<dbReference type="AlphaFoldDB" id="A0A365K9W2"/>
<sequence length="497" mass="54187">MLKNEEGRRQTMIHELKTVFSKKMLIISLIAVMFLPVIYSASFLTSMWDPYGKTEDLPIAVVNEDQEVELEGESIHIGEEIVAELKGNDDFEWHFVGSDEAHAGVVKGDYYASITLPEDFSSNASSLLTDEPKEMALDVETNPGYSYSGKSIADQSILAVETAVASEVRELYTEKVFETVNDMNDGYKEASSGAGELADGAEQLAESAGQLGDGMEALAAQAPSPLAAELEKLIEGNKQISQGIDELGSGSASLSDELSAASEEISAYAFETANAKLISEPVEVNKETVTEVENYGQSFAPYIIALSLFVGAIAFSTIYPFRTRDRESTTLLIWWGSKLSVILAQGTFQAALLAVFILKVLDIPVENLGSFLLILFVISNTWMFILSVLVAAFDKVGNFLGILLLVLQLGASEGTFPIQLTNGFFQAVHPYSPMTYAIKALRESIFGFEGNVPFEQALWILVAILLAMILLLGAVYYFRFQKERKTASELAKRGAAV</sequence>
<dbReference type="OrthoDB" id="9811483at2"/>
<feature type="transmembrane region" description="Helical" evidence="5">
    <location>
        <begin position="399"/>
        <end position="420"/>
    </location>
</feature>
<dbReference type="GO" id="GO:0140359">
    <property type="term" value="F:ABC-type transporter activity"/>
    <property type="evidence" value="ECO:0007669"/>
    <property type="project" value="InterPro"/>
</dbReference>
<dbReference type="Gene3D" id="3.40.1710.10">
    <property type="entry name" value="abc type-2 transporter like domain"/>
    <property type="match status" value="1"/>
</dbReference>
<protein>
    <recommendedName>
        <fullName evidence="6">ABC-2 type transporter transmembrane domain-containing protein</fullName>
    </recommendedName>
</protein>
<dbReference type="Proteomes" id="UP000251869">
    <property type="component" value="Unassembled WGS sequence"/>
</dbReference>
<dbReference type="NCBIfam" id="TIGR03057">
    <property type="entry name" value="xxxLxxG_by_4"/>
    <property type="match status" value="1"/>
</dbReference>
<dbReference type="Pfam" id="PF12698">
    <property type="entry name" value="ABC2_membrane_3"/>
    <property type="match status" value="1"/>
</dbReference>
<dbReference type="PANTHER" id="PTHR43077:SF5">
    <property type="entry name" value="PHAGE INFECTION PROTEIN"/>
    <property type="match status" value="1"/>
</dbReference>
<dbReference type="InterPro" id="IPR023908">
    <property type="entry name" value="xxxLxxG_rpt"/>
</dbReference>
<feature type="transmembrane region" description="Helical" evidence="5">
    <location>
        <begin position="370"/>
        <end position="392"/>
    </location>
</feature>
<feature type="transmembrane region" description="Helical" evidence="5">
    <location>
        <begin position="299"/>
        <end position="319"/>
    </location>
</feature>
<feature type="transmembrane region" description="Helical" evidence="5">
    <location>
        <begin position="331"/>
        <end position="358"/>
    </location>
</feature>
<keyword evidence="2 5" id="KW-0812">Transmembrane</keyword>
<dbReference type="InterPro" id="IPR017501">
    <property type="entry name" value="Phage_infect_YhgE_C"/>
</dbReference>
<evidence type="ECO:0000256" key="1">
    <source>
        <dbReference type="ARBA" id="ARBA00004141"/>
    </source>
</evidence>
<keyword evidence="3 5" id="KW-1133">Transmembrane helix</keyword>
<comment type="subcellular location">
    <subcellularLocation>
        <location evidence="1">Membrane</location>
        <topology evidence="1">Multi-pass membrane protein</topology>
    </subcellularLocation>
</comment>
<keyword evidence="4 5" id="KW-0472">Membrane</keyword>
<dbReference type="EMBL" id="QLZQ01000001">
    <property type="protein sequence ID" value="RAZ69447.1"/>
    <property type="molecule type" value="Genomic_DNA"/>
</dbReference>
<reference evidence="7 8" key="1">
    <citation type="submission" date="2018-06" db="EMBL/GenBank/DDBJ databases">
        <title>The draft genome sequences of strains SCU63 and S1.</title>
        <authorList>
            <person name="Gan L."/>
        </authorList>
    </citation>
    <scope>NUCLEOTIDE SEQUENCE [LARGE SCALE GENOMIC DNA]</scope>
    <source>
        <strain evidence="7 8">S1</strain>
    </source>
</reference>
<evidence type="ECO:0000256" key="4">
    <source>
        <dbReference type="ARBA" id="ARBA00023136"/>
    </source>
</evidence>
<dbReference type="NCBIfam" id="TIGR03061">
    <property type="entry name" value="pip_yhgE_Nterm"/>
    <property type="match status" value="1"/>
</dbReference>
<evidence type="ECO:0000256" key="2">
    <source>
        <dbReference type="ARBA" id="ARBA00022692"/>
    </source>
</evidence>
<dbReference type="PANTHER" id="PTHR43077">
    <property type="entry name" value="TRANSPORT PERMEASE YVFS-RELATED"/>
    <property type="match status" value="1"/>
</dbReference>
<name>A0A365K9W2_9BACL</name>
<evidence type="ECO:0000256" key="3">
    <source>
        <dbReference type="ARBA" id="ARBA00022989"/>
    </source>
</evidence>